<dbReference type="GO" id="GO:0009099">
    <property type="term" value="P:L-valine biosynthetic process"/>
    <property type="evidence" value="ECO:0007669"/>
    <property type="project" value="TreeGrafter"/>
</dbReference>
<comment type="caution">
    <text evidence="5">The sequence shown here is derived from an EMBL/GenBank/DDBJ whole genome shotgun (WGS) entry which is preliminary data.</text>
</comment>
<feature type="compositionally biased region" description="Low complexity" evidence="2">
    <location>
        <begin position="215"/>
        <end position="224"/>
    </location>
</feature>
<dbReference type="CDD" id="cd07035">
    <property type="entry name" value="TPP_PYR_POX_like"/>
    <property type="match status" value="1"/>
</dbReference>
<feature type="domain" description="Thiamine pyrophosphate enzyme central" evidence="3">
    <location>
        <begin position="246"/>
        <end position="373"/>
    </location>
</feature>
<feature type="compositionally biased region" description="Low complexity" evidence="2">
    <location>
        <begin position="154"/>
        <end position="188"/>
    </location>
</feature>
<evidence type="ECO:0000256" key="2">
    <source>
        <dbReference type="SAM" id="MobiDB-lite"/>
    </source>
</evidence>
<dbReference type="Gene3D" id="3.40.50.970">
    <property type="match status" value="2"/>
</dbReference>
<dbReference type="Gene3D" id="3.40.50.1220">
    <property type="entry name" value="TPP-binding domain"/>
    <property type="match status" value="1"/>
</dbReference>
<gene>
    <name evidence="5" type="ORF">ThesuDRAFT_02356</name>
</gene>
<dbReference type="InterPro" id="IPR045229">
    <property type="entry name" value="TPP_enz"/>
</dbReference>
<dbReference type="InterPro" id="IPR012000">
    <property type="entry name" value="Thiamin_PyroP_enz_cen_dom"/>
</dbReference>
<dbReference type="AlphaFoldDB" id="K6PNZ4"/>
<dbReference type="PANTHER" id="PTHR18968:SF13">
    <property type="entry name" value="ACETOLACTATE SYNTHASE CATALYTIC SUBUNIT, MITOCHONDRIAL"/>
    <property type="match status" value="1"/>
</dbReference>
<dbReference type="STRING" id="867903.ThesuDRAFT_02356"/>
<dbReference type="SUPFAM" id="SSF52518">
    <property type="entry name" value="Thiamin diphosphate-binding fold (THDP-binding)"/>
    <property type="match status" value="2"/>
</dbReference>
<dbReference type="HOGENOM" id="CLU_459216_0_0_9"/>
<dbReference type="InterPro" id="IPR029035">
    <property type="entry name" value="DHS-like_NAD/FAD-binding_dom"/>
</dbReference>
<dbReference type="GO" id="GO:0050660">
    <property type="term" value="F:flavin adenine dinucleotide binding"/>
    <property type="evidence" value="ECO:0007669"/>
    <property type="project" value="TreeGrafter"/>
</dbReference>
<dbReference type="Pfam" id="PF02776">
    <property type="entry name" value="TPP_enzyme_N"/>
    <property type="match status" value="1"/>
</dbReference>
<evidence type="ECO:0000256" key="1">
    <source>
        <dbReference type="ARBA" id="ARBA00007812"/>
    </source>
</evidence>
<dbReference type="GO" id="GO:0005948">
    <property type="term" value="C:acetolactate synthase complex"/>
    <property type="evidence" value="ECO:0007669"/>
    <property type="project" value="TreeGrafter"/>
</dbReference>
<reference evidence="5" key="2">
    <citation type="submission" date="2012-10" db="EMBL/GenBank/DDBJ databases">
        <title>Improved high-quality draft of Thermaerobacter subterraneus C21, DSM 13965.</title>
        <authorList>
            <consortium name="DOE Joint Genome Institute"/>
            <person name="Eisen J."/>
            <person name="Huntemann M."/>
            <person name="Wei C.-L."/>
            <person name="Han J."/>
            <person name="Detter J.C."/>
            <person name="Han C."/>
            <person name="Tapia R."/>
            <person name="Chen A."/>
            <person name="Kyrpides N."/>
            <person name="Mavromatis K."/>
            <person name="Markowitz V."/>
            <person name="Szeto E."/>
            <person name="Ivanova N."/>
            <person name="Mikhailova N."/>
            <person name="Ovchinnikova G."/>
            <person name="Pagani I."/>
            <person name="Pati A."/>
            <person name="Goodwin L."/>
            <person name="Nordberg H.P."/>
            <person name="Cantor M.N."/>
            <person name="Hua S.X."/>
            <person name="Woyke T."/>
            <person name="Eisen J."/>
            <person name="Klenk H.-P."/>
        </authorList>
    </citation>
    <scope>NUCLEOTIDE SEQUENCE [LARGE SCALE GENOMIC DNA]</scope>
    <source>
        <strain evidence="5">DSM 13965</strain>
    </source>
</reference>
<evidence type="ECO:0000259" key="4">
    <source>
        <dbReference type="Pfam" id="PF02776"/>
    </source>
</evidence>
<evidence type="ECO:0000313" key="6">
    <source>
        <dbReference type="Proteomes" id="UP000005710"/>
    </source>
</evidence>
<dbReference type="RefSeq" id="WP_006904638.1">
    <property type="nucleotide sequence ID" value="NZ_JH976535.1"/>
</dbReference>
<evidence type="ECO:0000313" key="5">
    <source>
        <dbReference type="EMBL" id="EKP94617.1"/>
    </source>
</evidence>
<accession>K6PNZ4</accession>
<comment type="similarity">
    <text evidence="1">Belongs to the TPP enzyme family.</text>
</comment>
<feature type="region of interest" description="Disordered" evidence="2">
    <location>
        <begin position="576"/>
        <end position="596"/>
    </location>
</feature>
<evidence type="ECO:0000259" key="3">
    <source>
        <dbReference type="Pfam" id="PF00205"/>
    </source>
</evidence>
<dbReference type="OrthoDB" id="4494979at2"/>
<dbReference type="InterPro" id="IPR029061">
    <property type="entry name" value="THDP-binding"/>
</dbReference>
<organism evidence="5 6">
    <name type="scientific">Thermaerobacter subterraneus DSM 13965</name>
    <dbReference type="NCBI Taxonomy" id="867903"/>
    <lineage>
        <taxon>Bacteria</taxon>
        <taxon>Bacillati</taxon>
        <taxon>Bacillota</taxon>
        <taxon>Clostridia</taxon>
        <taxon>Eubacteriales</taxon>
        <taxon>Clostridiales Family XVII. Incertae Sedis</taxon>
        <taxon>Thermaerobacter</taxon>
    </lineage>
</organism>
<protein>
    <submittedName>
        <fullName evidence="5">TPP-dependent enzyme,TPP-dependent enzyme</fullName>
    </submittedName>
</protein>
<dbReference type="Proteomes" id="UP000005710">
    <property type="component" value="Unassembled WGS sequence"/>
</dbReference>
<dbReference type="GO" id="GO:0009097">
    <property type="term" value="P:isoleucine biosynthetic process"/>
    <property type="evidence" value="ECO:0007669"/>
    <property type="project" value="TreeGrafter"/>
</dbReference>
<dbReference type="InterPro" id="IPR012001">
    <property type="entry name" value="Thiamin_PyroP_enz_TPP-bd_dom"/>
</dbReference>
<dbReference type="EMBL" id="AENY02000003">
    <property type="protein sequence ID" value="EKP94617.1"/>
    <property type="molecule type" value="Genomic_DNA"/>
</dbReference>
<sequence length="596" mass="60009">MDRFWEQGLISRLRPYEPALVVTAGEPLPAPLAAAAADGAARATGRPAVLVAGSGAELNGMLPALAVADADSVPLVVLVRGGTAADLEAGRERAGALPDTLRLTEPVTGWNTRVDRPEDLDLVLEAAFTDLARRRPRPLLIELAVEALPRLTAVPPSGTASGPAAARRWAGAPGPAVGEEPAGDPAAGLAGGLLAGLSGPGDGGGDPAGGRAGQTGADGAYGDPAGPGGRRDGTAGPGTFVDRRWIDQVAAALVRGRQPAIIAGGGAAGAAESLRRLAEILGAPVFLTLAGRGLLPAEHPLAVEGLGATPARRWLEEADVLLVVGTTLSPAEHGDLQLKGRVVHIDRDAERLGRNTPVWLALPGDAAPVLATLARRVEAEQARPGGPEVYLGATGPEQRRQAVARLKDDLAAAPPAVAQAMAGWLAGLEPRLTAAEPGALSVAEANLLPVPGPRSLLVPVRLGQPGYAIPAAWGAVRATGRPARAITSLAGLLAAAAVLPWITSLDAGLEILIRLDAGDAGEEPGVPLDGRPGLPGGVTGMPGARGGQGLGSAVAEFFRRAAGAFQLEWDEPGPRGAVPFARLRPAGPAGQGPGGF</sequence>
<dbReference type="eggNOG" id="COG0028">
    <property type="taxonomic scope" value="Bacteria"/>
</dbReference>
<dbReference type="PANTHER" id="PTHR18968">
    <property type="entry name" value="THIAMINE PYROPHOSPHATE ENZYMES"/>
    <property type="match status" value="1"/>
</dbReference>
<dbReference type="GO" id="GO:0000287">
    <property type="term" value="F:magnesium ion binding"/>
    <property type="evidence" value="ECO:0007669"/>
    <property type="project" value="InterPro"/>
</dbReference>
<keyword evidence="6" id="KW-1185">Reference proteome</keyword>
<dbReference type="GO" id="GO:0030976">
    <property type="term" value="F:thiamine pyrophosphate binding"/>
    <property type="evidence" value="ECO:0007669"/>
    <property type="project" value="InterPro"/>
</dbReference>
<dbReference type="Pfam" id="PF00205">
    <property type="entry name" value="TPP_enzyme_M"/>
    <property type="match status" value="1"/>
</dbReference>
<dbReference type="GO" id="GO:0003984">
    <property type="term" value="F:acetolactate synthase activity"/>
    <property type="evidence" value="ECO:0007669"/>
    <property type="project" value="TreeGrafter"/>
</dbReference>
<dbReference type="SUPFAM" id="SSF52467">
    <property type="entry name" value="DHS-like NAD/FAD-binding domain"/>
    <property type="match status" value="1"/>
</dbReference>
<name>K6PNZ4_9FIRM</name>
<proteinExistence type="inferred from homology"/>
<feature type="region of interest" description="Disordered" evidence="2">
    <location>
        <begin position="154"/>
        <end position="239"/>
    </location>
</feature>
<feature type="domain" description="Thiamine pyrophosphate enzyme N-terminal TPP-binding" evidence="4">
    <location>
        <begin position="33"/>
        <end position="86"/>
    </location>
</feature>
<reference evidence="5" key="1">
    <citation type="submission" date="2010-10" db="EMBL/GenBank/DDBJ databases">
        <authorList>
            <consortium name="US DOE Joint Genome Institute (JGI-PGF)"/>
            <person name="Lucas S."/>
            <person name="Copeland A."/>
            <person name="Lapidus A."/>
            <person name="Bruce D."/>
            <person name="Goodwin L."/>
            <person name="Pitluck S."/>
            <person name="Kyrpides N."/>
            <person name="Mavromatis K."/>
            <person name="Detter J.C."/>
            <person name="Han C."/>
            <person name="Land M."/>
            <person name="Hauser L."/>
            <person name="Markowitz V."/>
            <person name="Cheng J.-F."/>
            <person name="Hugenholtz P."/>
            <person name="Woyke T."/>
            <person name="Wu D."/>
            <person name="Pukall R."/>
            <person name="Wahrenburg C."/>
            <person name="Brambilla E."/>
            <person name="Klenk H.-P."/>
            <person name="Eisen J.A."/>
        </authorList>
    </citation>
    <scope>NUCLEOTIDE SEQUENCE [LARGE SCALE GENOMIC DNA]</scope>
    <source>
        <strain evidence="5">DSM 13965</strain>
    </source>
</reference>
<feature type="compositionally biased region" description="Gly residues" evidence="2">
    <location>
        <begin position="189"/>
        <end position="213"/>
    </location>
</feature>